<dbReference type="AlphaFoldDB" id="A0A1M5NPR4"/>
<accession>A0A1M5NPR4</accession>
<protein>
    <submittedName>
        <fullName evidence="2">Uncharacterized protein</fullName>
    </submittedName>
</protein>
<feature type="transmembrane region" description="Helical" evidence="1">
    <location>
        <begin position="18"/>
        <end position="38"/>
    </location>
</feature>
<gene>
    <name evidence="2" type="ORF">SAMN04488116_2889</name>
</gene>
<evidence type="ECO:0000313" key="2">
    <source>
        <dbReference type="EMBL" id="SHG90933.1"/>
    </source>
</evidence>
<keyword evidence="1" id="KW-1133">Transmembrane helix</keyword>
<evidence type="ECO:0000313" key="3">
    <source>
        <dbReference type="Proteomes" id="UP000184532"/>
    </source>
</evidence>
<evidence type="ECO:0000256" key="1">
    <source>
        <dbReference type="SAM" id="Phobius"/>
    </source>
</evidence>
<keyword evidence="1" id="KW-0472">Membrane</keyword>
<organism evidence="2 3">
    <name type="scientific">Flagellimonas flava</name>
    <dbReference type="NCBI Taxonomy" id="570519"/>
    <lineage>
        <taxon>Bacteria</taxon>
        <taxon>Pseudomonadati</taxon>
        <taxon>Bacteroidota</taxon>
        <taxon>Flavobacteriia</taxon>
        <taxon>Flavobacteriales</taxon>
        <taxon>Flavobacteriaceae</taxon>
        <taxon>Flagellimonas</taxon>
    </lineage>
</organism>
<keyword evidence="3" id="KW-1185">Reference proteome</keyword>
<dbReference type="Proteomes" id="UP000184532">
    <property type="component" value="Unassembled WGS sequence"/>
</dbReference>
<sequence length="44" mass="4970">MKAIIYNLKKEFSIPDNLAAAICCLILSITIFFIMGVINRQILL</sequence>
<reference evidence="3" key="1">
    <citation type="submission" date="2016-11" db="EMBL/GenBank/DDBJ databases">
        <authorList>
            <person name="Varghese N."/>
            <person name="Submissions S."/>
        </authorList>
    </citation>
    <scope>NUCLEOTIDE SEQUENCE [LARGE SCALE GENOMIC DNA]</scope>
    <source>
        <strain evidence="3">DSM 22638</strain>
    </source>
</reference>
<proteinExistence type="predicted"/>
<dbReference type="RefSeq" id="WP_262493206.1">
    <property type="nucleotide sequence ID" value="NZ_FQWL01000005.1"/>
</dbReference>
<name>A0A1M5NPR4_9FLAO</name>
<keyword evidence="1" id="KW-0812">Transmembrane</keyword>
<dbReference type="EMBL" id="FQWL01000005">
    <property type="protein sequence ID" value="SHG90933.1"/>
    <property type="molecule type" value="Genomic_DNA"/>
</dbReference>